<dbReference type="EMBL" id="CAJVPW010030151">
    <property type="protein sequence ID" value="CAG8723112.1"/>
    <property type="molecule type" value="Genomic_DNA"/>
</dbReference>
<dbReference type="Proteomes" id="UP000789366">
    <property type="component" value="Unassembled WGS sequence"/>
</dbReference>
<protein>
    <submittedName>
        <fullName evidence="1">11977_t:CDS:1</fullName>
    </submittedName>
</protein>
<comment type="caution">
    <text evidence="1">The sequence shown here is derived from an EMBL/GenBank/DDBJ whole genome shotgun (WGS) entry which is preliminary data.</text>
</comment>
<sequence>IDEQKKEDTRWIVARDWDDDNMLTCLFWMTPSQVKNWIQYSDCILNDITHKTNRSKEYWAYLYTSFKFTKGIIATSRVKATNACLKKFLYGSNMSLYELMQKIHHILDCQDKESEYLFWKLVIPSIK</sequence>
<reference evidence="1" key="1">
    <citation type="submission" date="2021-06" db="EMBL/GenBank/DDBJ databases">
        <authorList>
            <person name="Kallberg Y."/>
            <person name="Tangrot J."/>
            <person name="Rosling A."/>
        </authorList>
    </citation>
    <scope>NUCLEOTIDE SEQUENCE</scope>
    <source>
        <strain evidence="1">28 12/20/2015</strain>
    </source>
</reference>
<feature type="non-terminal residue" evidence="1">
    <location>
        <position position="1"/>
    </location>
</feature>
<proteinExistence type="predicted"/>
<accession>A0ACA9PTQ8</accession>
<name>A0ACA9PTQ8_9GLOM</name>
<evidence type="ECO:0000313" key="2">
    <source>
        <dbReference type="Proteomes" id="UP000789366"/>
    </source>
</evidence>
<keyword evidence="2" id="KW-1185">Reference proteome</keyword>
<evidence type="ECO:0000313" key="1">
    <source>
        <dbReference type="EMBL" id="CAG8723112.1"/>
    </source>
</evidence>
<organism evidence="1 2">
    <name type="scientific">Cetraspora pellucida</name>
    <dbReference type="NCBI Taxonomy" id="1433469"/>
    <lineage>
        <taxon>Eukaryota</taxon>
        <taxon>Fungi</taxon>
        <taxon>Fungi incertae sedis</taxon>
        <taxon>Mucoromycota</taxon>
        <taxon>Glomeromycotina</taxon>
        <taxon>Glomeromycetes</taxon>
        <taxon>Diversisporales</taxon>
        <taxon>Gigasporaceae</taxon>
        <taxon>Cetraspora</taxon>
    </lineage>
</organism>
<gene>
    <name evidence="1" type="ORF">SPELUC_LOCUS12566</name>
</gene>
<feature type="non-terminal residue" evidence="1">
    <location>
        <position position="127"/>
    </location>
</feature>